<evidence type="ECO:0000256" key="5">
    <source>
        <dbReference type="ARBA" id="ARBA00022679"/>
    </source>
</evidence>
<dbReference type="GO" id="GO:0046872">
    <property type="term" value="F:metal ion binding"/>
    <property type="evidence" value="ECO:0007669"/>
    <property type="project" value="UniProtKB-KW"/>
</dbReference>
<dbReference type="KEGG" id="sgb:WQO_03445"/>
<evidence type="ECO:0000256" key="10">
    <source>
        <dbReference type="ARBA" id="ARBA00048540"/>
    </source>
</evidence>
<keyword evidence="6" id="KW-0479">Metal-binding</keyword>
<dbReference type="EC" id="2.7.1.180" evidence="2"/>
<name>A0A0U3CVP7_STRGL</name>
<dbReference type="PANTHER" id="PTHR30040:SF2">
    <property type="entry name" value="FAD:PROTEIN FMN TRANSFERASE"/>
    <property type="match status" value="1"/>
</dbReference>
<comment type="cofactor">
    <cofactor evidence="1">
        <name>Mg(2+)</name>
        <dbReference type="ChEBI" id="CHEBI:18420"/>
    </cofactor>
</comment>
<keyword evidence="8" id="KW-0460">Magnesium</keyword>
<evidence type="ECO:0000256" key="1">
    <source>
        <dbReference type="ARBA" id="ARBA00001946"/>
    </source>
</evidence>
<evidence type="ECO:0000256" key="7">
    <source>
        <dbReference type="ARBA" id="ARBA00022827"/>
    </source>
</evidence>
<dbReference type="STRING" id="1172567.WQO_03445"/>
<dbReference type="Gene3D" id="3.10.520.10">
    <property type="entry name" value="ApbE-like domains"/>
    <property type="match status" value="2"/>
</dbReference>
<evidence type="ECO:0000256" key="9">
    <source>
        <dbReference type="ARBA" id="ARBA00031306"/>
    </source>
</evidence>
<proteinExistence type="predicted"/>
<dbReference type="InterPro" id="IPR003374">
    <property type="entry name" value="ApbE-like_sf"/>
</dbReference>
<accession>A0A0U3CVP7</accession>
<evidence type="ECO:0000256" key="3">
    <source>
        <dbReference type="ARBA" id="ARBA00016337"/>
    </source>
</evidence>
<evidence type="ECO:0000256" key="4">
    <source>
        <dbReference type="ARBA" id="ARBA00022630"/>
    </source>
</evidence>
<keyword evidence="7" id="KW-0274">FAD</keyword>
<evidence type="ECO:0000313" key="12">
    <source>
        <dbReference type="Proteomes" id="UP000064183"/>
    </source>
</evidence>
<keyword evidence="4" id="KW-0285">Flavoprotein</keyword>
<comment type="catalytic activity">
    <reaction evidence="10">
        <text>L-threonyl-[protein] + FAD = FMN-L-threonyl-[protein] + AMP + H(+)</text>
        <dbReference type="Rhea" id="RHEA:36847"/>
        <dbReference type="Rhea" id="RHEA-COMP:11060"/>
        <dbReference type="Rhea" id="RHEA-COMP:11061"/>
        <dbReference type="ChEBI" id="CHEBI:15378"/>
        <dbReference type="ChEBI" id="CHEBI:30013"/>
        <dbReference type="ChEBI" id="CHEBI:57692"/>
        <dbReference type="ChEBI" id="CHEBI:74257"/>
        <dbReference type="ChEBI" id="CHEBI:456215"/>
        <dbReference type="EC" id="2.7.1.180"/>
    </reaction>
</comment>
<dbReference type="InterPro" id="IPR024932">
    <property type="entry name" value="ApbE"/>
</dbReference>
<keyword evidence="5" id="KW-0808">Transferase</keyword>
<evidence type="ECO:0000256" key="2">
    <source>
        <dbReference type="ARBA" id="ARBA00011955"/>
    </source>
</evidence>
<protein>
    <recommendedName>
        <fullName evidence="3">FAD:protein FMN transferase</fullName>
        <ecNumber evidence="2">2.7.1.180</ecNumber>
    </recommendedName>
    <alternativeName>
        <fullName evidence="9">Flavin transferase</fullName>
    </alternativeName>
</protein>
<dbReference type="SUPFAM" id="SSF143631">
    <property type="entry name" value="ApbE-like"/>
    <property type="match status" value="1"/>
</dbReference>
<gene>
    <name evidence="11" type="ORF">WQO_03445</name>
</gene>
<sequence length="261" mass="27787">MAESAPALRHAEPVMGTVFSFDIRDRPTSSIRDALTDAVRLLHRIDAVFSTYRPGSHISRLDRQEIPLGDCPQQVREVMRLCDLATALSDGWFSMTPAGRLDPSGLVKGWAVDAASQLLIDAGARNFCVNGGGDLQVKGRADACAPWHIGIAHPLRPGTMATVITVHHDLAIATSGTGERGCHILHPDTGVPVTDLASVTVLGPGLTMTDAFATAAFARGCDALDWLGSMTGYEALALFPDGREMRTSGFHRFEKDSPGAA</sequence>
<dbReference type="PANTHER" id="PTHR30040">
    <property type="entry name" value="THIAMINE BIOSYNTHESIS LIPOPROTEIN APBE"/>
    <property type="match status" value="1"/>
</dbReference>
<dbReference type="Pfam" id="PF02424">
    <property type="entry name" value="ApbE"/>
    <property type="match status" value="2"/>
</dbReference>
<evidence type="ECO:0000313" key="11">
    <source>
        <dbReference type="EMBL" id="ALU92484.1"/>
    </source>
</evidence>
<reference evidence="11 12" key="1">
    <citation type="journal article" date="2012" name="J. Bacteriol.">
        <title>Draft genome sequence of Streptomyces globisporus C-1027, which produces an antitumor antibiotic consisting of a nine-membered enediyne with a chromoprotein.</title>
        <authorList>
            <person name="Wang L."/>
            <person name="Wang S."/>
            <person name="He Q."/>
            <person name="Yu T."/>
            <person name="Li Q."/>
            <person name="Hong B."/>
        </authorList>
    </citation>
    <scope>NUCLEOTIDE SEQUENCE [LARGE SCALE GENOMIC DNA]</scope>
    <source>
        <strain evidence="11 12">C-1027</strain>
    </source>
</reference>
<dbReference type="Proteomes" id="UP000064183">
    <property type="component" value="Chromosome"/>
</dbReference>
<organism evidence="11 12">
    <name type="scientific">Streptomyces globisporus C-1027</name>
    <dbReference type="NCBI Taxonomy" id="1172567"/>
    <lineage>
        <taxon>Bacteria</taxon>
        <taxon>Bacillati</taxon>
        <taxon>Actinomycetota</taxon>
        <taxon>Actinomycetes</taxon>
        <taxon>Kitasatosporales</taxon>
        <taxon>Streptomycetaceae</taxon>
        <taxon>Streptomyces</taxon>
    </lineage>
</organism>
<evidence type="ECO:0000256" key="6">
    <source>
        <dbReference type="ARBA" id="ARBA00022723"/>
    </source>
</evidence>
<dbReference type="AlphaFoldDB" id="A0A0U3CVP7"/>
<evidence type="ECO:0000256" key="8">
    <source>
        <dbReference type="ARBA" id="ARBA00022842"/>
    </source>
</evidence>
<dbReference type="GO" id="GO:0016740">
    <property type="term" value="F:transferase activity"/>
    <property type="evidence" value="ECO:0007669"/>
    <property type="project" value="UniProtKB-KW"/>
</dbReference>
<dbReference type="EMBL" id="CP013738">
    <property type="protein sequence ID" value="ALU92484.1"/>
    <property type="molecule type" value="Genomic_DNA"/>
</dbReference>